<keyword evidence="2" id="KW-1185">Reference proteome</keyword>
<protein>
    <submittedName>
        <fullName evidence="1">Uncharacterized protein</fullName>
    </submittedName>
</protein>
<dbReference type="Proteomes" id="UP000234323">
    <property type="component" value="Unassembled WGS sequence"/>
</dbReference>
<comment type="caution">
    <text evidence="1">The sequence shown here is derived from an EMBL/GenBank/DDBJ whole genome shotgun (WGS) entry which is preliminary data.</text>
</comment>
<dbReference type="VEuPathDB" id="FungiDB:RhiirA1_482555"/>
<gene>
    <name evidence="1" type="ORF">RhiirA4_474305</name>
</gene>
<reference evidence="1 2" key="1">
    <citation type="submission" date="2015-10" db="EMBL/GenBank/DDBJ databases">
        <title>Genome analyses suggest a sexual origin of heterokaryosis in a supposedly ancient asexual fungus.</title>
        <authorList>
            <person name="Ropars J."/>
            <person name="Sedzielewska K."/>
            <person name="Noel J."/>
            <person name="Charron P."/>
            <person name="Farinelli L."/>
            <person name="Marton T."/>
            <person name="Kruger M."/>
            <person name="Pelin A."/>
            <person name="Brachmann A."/>
            <person name="Corradi N."/>
        </authorList>
    </citation>
    <scope>NUCLEOTIDE SEQUENCE [LARGE SCALE GENOMIC DNA]</scope>
    <source>
        <strain evidence="1 2">A4</strain>
    </source>
</reference>
<sequence length="102" mass="11752">MMIRQFSSTFTSQFDFELLSVNTNFTCPNIITDIFSTAIKDSPEDLMYKQPFCLSEDFKDKVAFNDEIIFDSDDKHIVKSCQNLSQDFGEVLASNLSDEELR</sequence>
<proteinExistence type="predicted"/>
<evidence type="ECO:0000313" key="1">
    <source>
        <dbReference type="EMBL" id="PKY55073.1"/>
    </source>
</evidence>
<evidence type="ECO:0000313" key="2">
    <source>
        <dbReference type="Proteomes" id="UP000234323"/>
    </source>
</evidence>
<dbReference type="EMBL" id="LLXI01001767">
    <property type="protein sequence ID" value="PKY55073.1"/>
    <property type="molecule type" value="Genomic_DNA"/>
</dbReference>
<organism evidence="1 2">
    <name type="scientific">Rhizophagus irregularis</name>
    <dbReference type="NCBI Taxonomy" id="588596"/>
    <lineage>
        <taxon>Eukaryota</taxon>
        <taxon>Fungi</taxon>
        <taxon>Fungi incertae sedis</taxon>
        <taxon>Mucoromycota</taxon>
        <taxon>Glomeromycotina</taxon>
        <taxon>Glomeromycetes</taxon>
        <taxon>Glomerales</taxon>
        <taxon>Glomeraceae</taxon>
        <taxon>Rhizophagus</taxon>
    </lineage>
</organism>
<dbReference type="AlphaFoldDB" id="A0A2I1H869"/>
<name>A0A2I1H869_9GLOM</name>
<accession>A0A2I1H869</accession>